<gene>
    <name evidence="1" type="ORF">DSCW_08910</name>
</gene>
<dbReference type="AlphaFoldDB" id="A0A5K7Z4U1"/>
<dbReference type="KEGG" id="dwd:DSCW_08910"/>
<dbReference type="Proteomes" id="UP000427769">
    <property type="component" value="Chromosome"/>
</dbReference>
<evidence type="ECO:0000313" key="2">
    <source>
        <dbReference type="Proteomes" id="UP000427769"/>
    </source>
</evidence>
<dbReference type="OrthoDB" id="2656750at2"/>
<accession>A0A5K7Z4U1</accession>
<protein>
    <submittedName>
        <fullName evidence="1">Uncharacterized protein</fullName>
    </submittedName>
</protein>
<sequence>MHFVISWDISAQGDDWTRLNDQMREMLNPYSWARPLSTFYIVQVESQEAWDLILKQMGEFTQGAPYNINFLMSPLMSGGRYNGILPKEMWEEINKRSE</sequence>
<proteinExistence type="predicted"/>
<evidence type="ECO:0000313" key="1">
    <source>
        <dbReference type="EMBL" id="BBO73474.1"/>
    </source>
</evidence>
<name>A0A5K7Z4U1_9BACT</name>
<reference evidence="1 2" key="1">
    <citation type="submission" date="2019-11" db="EMBL/GenBank/DDBJ databases">
        <title>Comparative genomics of hydrocarbon-degrading Desulfosarcina strains.</title>
        <authorList>
            <person name="Watanabe M."/>
            <person name="Kojima H."/>
            <person name="Fukui M."/>
        </authorList>
    </citation>
    <scope>NUCLEOTIDE SEQUENCE [LARGE SCALE GENOMIC DNA]</scope>
    <source>
        <strain evidence="1 2">PP31</strain>
    </source>
</reference>
<dbReference type="RefSeq" id="WP_155302580.1">
    <property type="nucleotide sequence ID" value="NZ_AP021875.1"/>
</dbReference>
<organism evidence="1 2">
    <name type="scientific">Desulfosarcina widdelii</name>
    <dbReference type="NCBI Taxonomy" id="947919"/>
    <lineage>
        <taxon>Bacteria</taxon>
        <taxon>Pseudomonadati</taxon>
        <taxon>Thermodesulfobacteriota</taxon>
        <taxon>Desulfobacteria</taxon>
        <taxon>Desulfobacterales</taxon>
        <taxon>Desulfosarcinaceae</taxon>
        <taxon>Desulfosarcina</taxon>
    </lineage>
</organism>
<dbReference type="EMBL" id="AP021875">
    <property type="protein sequence ID" value="BBO73474.1"/>
    <property type="molecule type" value="Genomic_DNA"/>
</dbReference>
<keyword evidence="2" id="KW-1185">Reference proteome</keyword>